<gene>
    <name evidence="2" type="ORF">GCM10010492_05130</name>
</gene>
<feature type="compositionally biased region" description="Low complexity" evidence="1">
    <location>
        <begin position="14"/>
        <end position="23"/>
    </location>
</feature>
<sequence>MAAPNRTDRVHPVTTASTPAPTSGPYSHSVLSSPTDTNANILDPLEGVHPSEPDHDKGAAHPERVDGPSTSSD</sequence>
<keyword evidence="3" id="KW-1185">Reference proteome</keyword>
<dbReference type="Proteomes" id="UP001500416">
    <property type="component" value="Unassembled WGS sequence"/>
</dbReference>
<organism evidence="2 3">
    <name type="scientific">Saccharothrix mutabilis subsp. mutabilis</name>
    <dbReference type="NCBI Taxonomy" id="66855"/>
    <lineage>
        <taxon>Bacteria</taxon>
        <taxon>Bacillati</taxon>
        <taxon>Actinomycetota</taxon>
        <taxon>Actinomycetes</taxon>
        <taxon>Pseudonocardiales</taxon>
        <taxon>Pseudonocardiaceae</taxon>
        <taxon>Saccharothrix</taxon>
    </lineage>
</organism>
<name>A0ABN0T2I4_9PSEU</name>
<protein>
    <submittedName>
        <fullName evidence="2">Uncharacterized protein</fullName>
    </submittedName>
</protein>
<dbReference type="EMBL" id="BAAABU010000001">
    <property type="protein sequence ID" value="GAA0210310.1"/>
    <property type="molecule type" value="Genomic_DNA"/>
</dbReference>
<feature type="compositionally biased region" description="Basic and acidic residues" evidence="1">
    <location>
        <begin position="1"/>
        <end position="11"/>
    </location>
</feature>
<evidence type="ECO:0000313" key="3">
    <source>
        <dbReference type="Proteomes" id="UP001500416"/>
    </source>
</evidence>
<feature type="compositionally biased region" description="Polar residues" evidence="1">
    <location>
        <begin position="24"/>
        <end position="40"/>
    </location>
</feature>
<accession>A0ABN0T2I4</accession>
<feature type="region of interest" description="Disordered" evidence="1">
    <location>
        <begin position="1"/>
        <end position="73"/>
    </location>
</feature>
<evidence type="ECO:0000256" key="1">
    <source>
        <dbReference type="SAM" id="MobiDB-lite"/>
    </source>
</evidence>
<comment type="caution">
    <text evidence="2">The sequence shown here is derived from an EMBL/GenBank/DDBJ whole genome shotgun (WGS) entry which is preliminary data.</text>
</comment>
<feature type="compositionally biased region" description="Basic and acidic residues" evidence="1">
    <location>
        <begin position="49"/>
        <end position="66"/>
    </location>
</feature>
<reference evidence="2 3" key="1">
    <citation type="journal article" date="2019" name="Int. J. Syst. Evol. Microbiol.">
        <title>The Global Catalogue of Microorganisms (GCM) 10K type strain sequencing project: providing services to taxonomists for standard genome sequencing and annotation.</title>
        <authorList>
            <consortium name="The Broad Institute Genomics Platform"/>
            <consortium name="The Broad Institute Genome Sequencing Center for Infectious Disease"/>
            <person name="Wu L."/>
            <person name="Ma J."/>
        </authorList>
    </citation>
    <scope>NUCLEOTIDE SEQUENCE [LARGE SCALE GENOMIC DNA]</scope>
    <source>
        <strain evidence="2 3">JCM 3380</strain>
    </source>
</reference>
<evidence type="ECO:0000313" key="2">
    <source>
        <dbReference type="EMBL" id="GAA0210310.1"/>
    </source>
</evidence>
<proteinExistence type="predicted"/>